<evidence type="ECO:0000313" key="2">
    <source>
        <dbReference type="Proteomes" id="UP001156940"/>
    </source>
</evidence>
<evidence type="ECO:0000313" key="1">
    <source>
        <dbReference type="EMBL" id="MDH5824206.1"/>
    </source>
</evidence>
<sequence>MAENEYLDLGHPRRWQQTRDALDDPACTSSDIVSVACEDLEGVCEKLPGVLRRGPSLALLLKPVLESPSKAQVVLSQFTEKGLAQVVEAACKLAGGRGVAAVADAAATRIIDRLIDQLDLRAGQYDRFRSFEMRQQLRDEAAEAFRIYREPLRNIIEASLRDGPIQPYKRRIPLRPKLTPRQVTNLSVAAPQRDPTHAR</sequence>
<gene>
    <name evidence="1" type="ORF">QFW77_14590</name>
</gene>
<organism evidence="1 2">
    <name type="scientific">Luteimonas endophytica</name>
    <dbReference type="NCBI Taxonomy" id="3042023"/>
    <lineage>
        <taxon>Bacteria</taxon>
        <taxon>Pseudomonadati</taxon>
        <taxon>Pseudomonadota</taxon>
        <taxon>Gammaproteobacteria</taxon>
        <taxon>Lysobacterales</taxon>
        <taxon>Lysobacteraceae</taxon>
        <taxon>Luteimonas</taxon>
    </lineage>
</organism>
<keyword evidence="2" id="KW-1185">Reference proteome</keyword>
<dbReference type="EMBL" id="JARXRM010000043">
    <property type="protein sequence ID" value="MDH5824206.1"/>
    <property type="molecule type" value="Genomic_DNA"/>
</dbReference>
<proteinExistence type="predicted"/>
<name>A0ABT6JBK3_9GAMM</name>
<reference evidence="1 2" key="1">
    <citation type="submission" date="2023-04" db="EMBL/GenBank/DDBJ databases">
        <title>Luteimonas endophyticus RD2P54.</title>
        <authorList>
            <person name="Sun J.-Q."/>
        </authorList>
    </citation>
    <scope>NUCLEOTIDE SEQUENCE [LARGE SCALE GENOMIC DNA]</scope>
    <source>
        <strain evidence="1 2">RD2P54</strain>
    </source>
</reference>
<dbReference type="RefSeq" id="WP_280575502.1">
    <property type="nucleotide sequence ID" value="NZ_JARXRM010000043.1"/>
</dbReference>
<dbReference type="Proteomes" id="UP001156940">
    <property type="component" value="Unassembled WGS sequence"/>
</dbReference>
<accession>A0ABT6JBK3</accession>
<protein>
    <submittedName>
        <fullName evidence="1">Uncharacterized protein</fullName>
    </submittedName>
</protein>
<comment type="caution">
    <text evidence="1">The sequence shown here is derived from an EMBL/GenBank/DDBJ whole genome shotgun (WGS) entry which is preliminary data.</text>
</comment>